<accession>A0A381WYX6</accession>
<reference evidence="1" key="1">
    <citation type="submission" date="2018-05" db="EMBL/GenBank/DDBJ databases">
        <authorList>
            <person name="Lanie J.A."/>
            <person name="Ng W.-L."/>
            <person name="Kazmierczak K.M."/>
            <person name="Andrzejewski T.M."/>
            <person name="Davidsen T.M."/>
            <person name="Wayne K.J."/>
            <person name="Tettelin H."/>
            <person name="Glass J.I."/>
            <person name="Rusch D."/>
            <person name="Podicherti R."/>
            <person name="Tsui H.-C.T."/>
            <person name="Winkler M.E."/>
        </authorList>
    </citation>
    <scope>NUCLEOTIDE SEQUENCE</scope>
</reference>
<organism evidence="1">
    <name type="scientific">marine metagenome</name>
    <dbReference type="NCBI Taxonomy" id="408172"/>
    <lineage>
        <taxon>unclassified sequences</taxon>
        <taxon>metagenomes</taxon>
        <taxon>ecological metagenomes</taxon>
    </lineage>
</organism>
<gene>
    <name evidence="1" type="ORF">METZ01_LOCUS110559</name>
</gene>
<protein>
    <recommendedName>
        <fullName evidence="2">Alpha-amylase</fullName>
    </recommendedName>
</protein>
<name>A0A381WYX6_9ZZZZ</name>
<dbReference type="EMBL" id="UINC01013337">
    <property type="protein sequence ID" value="SVA57705.1"/>
    <property type="molecule type" value="Genomic_DNA"/>
</dbReference>
<proteinExistence type="predicted"/>
<evidence type="ECO:0000313" key="1">
    <source>
        <dbReference type="EMBL" id="SVA57705.1"/>
    </source>
</evidence>
<sequence>MKNIGSLLRYQAAVLFIFLGENSFSAMEMDHEHTSKMSPETHGSMHKASHHPPITIMGGNFHKKGEFMLSFRFMRMEMKKNQKNGKELSDYQIISHPNPFSMGNMASNLSVVPKKMNMEMGMMGLMYGFSDRINGMLMLNYINKHMLLNTYSPVPDLPCIKIYPSPPECRSLLGSFATSSSGLSHFSSSILIKLKETNTSRWQIELNLMKSLGKKNKKGEVLSPMNNRLDLILPYSMQTGDKGTRLISGLTYINNSLEWSYGLQAKINRVIEKKEWNYGNNHLINTWIQKDFFLNTSLSFRYSYFNEDKIRGRNLLILAPVQTSNPSNYGGRSSEIGIGLNRLINHKEKSHSNRIGLELIFPVEQNLNGLQMQKEWSIQLGYQTSF</sequence>
<dbReference type="AlphaFoldDB" id="A0A381WYX6"/>
<evidence type="ECO:0008006" key="2">
    <source>
        <dbReference type="Google" id="ProtNLM"/>
    </source>
</evidence>